<protein>
    <submittedName>
        <fullName evidence="3">Valine--tRNA ligase</fullName>
    </submittedName>
</protein>
<reference evidence="1 2" key="2">
    <citation type="submission" date="2018-11" db="EMBL/GenBank/DDBJ databases">
        <authorList>
            <consortium name="Pathogen Informatics"/>
        </authorList>
    </citation>
    <scope>NUCLEOTIDE SEQUENCE [LARGE SCALE GENOMIC DNA]</scope>
</reference>
<dbReference type="Proteomes" id="UP000267096">
    <property type="component" value="Unassembled WGS sequence"/>
</dbReference>
<gene>
    <name evidence="1" type="ORF">ASIM_LOCUS17376</name>
</gene>
<organism evidence="3">
    <name type="scientific">Anisakis simplex</name>
    <name type="common">Herring worm</name>
    <dbReference type="NCBI Taxonomy" id="6269"/>
    <lineage>
        <taxon>Eukaryota</taxon>
        <taxon>Metazoa</taxon>
        <taxon>Ecdysozoa</taxon>
        <taxon>Nematoda</taxon>
        <taxon>Chromadorea</taxon>
        <taxon>Rhabditida</taxon>
        <taxon>Spirurina</taxon>
        <taxon>Ascaridomorpha</taxon>
        <taxon>Ascaridoidea</taxon>
        <taxon>Anisakidae</taxon>
        <taxon>Anisakis</taxon>
        <taxon>Anisakis simplex complex</taxon>
    </lineage>
</organism>
<reference evidence="3" key="1">
    <citation type="submission" date="2017-02" db="UniProtKB">
        <authorList>
            <consortium name="WormBaseParasite"/>
        </authorList>
    </citation>
    <scope>IDENTIFICATION</scope>
</reference>
<dbReference type="WBParaSite" id="ASIM_0001797401-mRNA-1">
    <property type="protein sequence ID" value="ASIM_0001797401-mRNA-1"/>
    <property type="gene ID" value="ASIM_0001797401"/>
</dbReference>
<proteinExistence type="predicted"/>
<keyword evidence="2" id="KW-1185">Reference proteome</keyword>
<evidence type="ECO:0000313" key="1">
    <source>
        <dbReference type="EMBL" id="VDK60245.1"/>
    </source>
</evidence>
<sequence length="78" mass="8830">MFYVLVDVCVLWSDGKNGMTSDFAGLSPYRQDKLDLPAELNVSSYLAESDIGLDLPMGLVDFWDWLSYSSIQDAFIQR</sequence>
<name>A0A0M3KAH8_ANISI</name>
<accession>A0A0M3KAH8</accession>
<evidence type="ECO:0000313" key="2">
    <source>
        <dbReference type="Proteomes" id="UP000267096"/>
    </source>
</evidence>
<dbReference type="EMBL" id="UYRR01034057">
    <property type="protein sequence ID" value="VDK60245.1"/>
    <property type="molecule type" value="Genomic_DNA"/>
</dbReference>
<dbReference type="AlphaFoldDB" id="A0A0M3KAH8"/>
<evidence type="ECO:0000313" key="3">
    <source>
        <dbReference type="WBParaSite" id="ASIM_0001797401-mRNA-1"/>
    </source>
</evidence>